<evidence type="ECO:0000313" key="3">
    <source>
        <dbReference type="Proteomes" id="UP001157974"/>
    </source>
</evidence>
<proteinExistence type="predicted"/>
<comment type="caution">
    <text evidence="2">The sequence shown here is derived from an EMBL/GenBank/DDBJ whole genome shotgun (WGS) entry which is preliminary data.</text>
</comment>
<sequence>MADDQTAIQRVVKAISYASLALFVYMAASGLMKISGLFYPKHYARQLLQFRQYHALLQRAGMPASFDDTSLRVLYGMAQIFSGTMLLSRLDAQATYACCVLNVLEVFARSVLRQSIWSPAIVLWVVFTLLILRRELKRLLGLRGGAAKGKSETTPATGSKRKAS</sequence>
<feature type="transmembrane region" description="Helical" evidence="1">
    <location>
        <begin position="116"/>
        <end position="133"/>
    </location>
</feature>
<keyword evidence="1" id="KW-1133">Transmembrane helix</keyword>
<reference evidence="2 3" key="1">
    <citation type="journal article" date="2023" name="Nat. Commun.">
        <title>Origin of minicircular mitochondrial genomes in red algae.</title>
        <authorList>
            <person name="Lee Y."/>
            <person name="Cho C.H."/>
            <person name="Lee Y.M."/>
            <person name="Park S.I."/>
            <person name="Yang J.H."/>
            <person name="West J.A."/>
            <person name="Bhattacharya D."/>
            <person name="Yoon H.S."/>
        </authorList>
    </citation>
    <scope>NUCLEOTIDE SEQUENCE [LARGE SCALE GENOMIC DNA]</scope>
    <source>
        <strain evidence="2 3">CCMP1338</strain>
        <tissue evidence="2">Whole cell</tissue>
    </source>
</reference>
<evidence type="ECO:0000256" key="1">
    <source>
        <dbReference type="SAM" id="Phobius"/>
    </source>
</evidence>
<dbReference type="Proteomes" id="UP001157974">
    <property type="component" value="Unassembled WGS sequence"/>
</dbReference>
<evidence type="ECO:0000313" key="2">
    <source>
        <dbReference type="EMBL" id="KAJ8902022.1"/>
    </source>
</evidence>
<feature type="transmembrane region" description="Helical" evidence="1">
    <location>
        <begin position="20"/>
        <end position="39"/>
    </location>
</feature>
<accession>A0AAV8ULA8</accession>
<protein>
    <submittedName>
        <fullName evidence="2">Uncharacterized protein</fullName>
    </submittedName>
</protein>
<organism evidence="2 3">
    <name type="scientific">Rhodosorus marinus</name>
    <dbReference type="NCBI Taxonomy" id="101924"/>
    <lineage>
        <taxon>Eukaryota</taxon>
        <taxon>Rhodophyta</taxon>
        <taxon>Stylonematophyceae</taxon>
        <taxon>Stylonematales</taxon>
        <taxon>Stylonemataceae</taxon>
        <taxon>Rhodosorus</taxon>
    </lineage>
</organism>
<dbReference type="EMBL" id="JAMWBK010000010">
    <property type="protein sequence ID" value="KAJ8902022.1"/>
    <property type="molecule type" value="Genomic_DNA"/>
</dbReference>
<gene>
    <name evidence="2" type="ORF">NDN08_004223</name>
</gene>
<dbReference type="AlphaFoldDB" id="A0AAV8ULA8"/>
<keyword evidence="1" id="KW-0812">Transmembrane</keyword>
<keyword evidence="1" id="KW-0472">Membrane</keyword>
<keyword evidence="3" id="KW-1185">Reference proteome</keyword>
<name>A0AAV8ULA8_9RHOD</name>